<accession>A0AAE3VK11</accession>
<feature type="region of interest" description="Disordered" evidence="1">
    <location>
        <begin position="53"/>
        <end position="72"/>
    </location>
</feature>
<evidence type="ECO:0000256" key="1">
    <source>
        <dbReference type="SAM" id="MobiDB-lite"/>
    </source>
</evidence>
<sequence length="72" mass="8047">MTGGAAFTCWNSEDGWRFFYPQIAQIDANDGGLSCRYAVIHAAGIKALFRPHAKTRRREEDREEAACLAATR</sequence>
<dbReference type="Proteomes" id="UP001238163">
    <property type="component" value="Unassembled WGS sequence"/>
</dbReference>
<dbReference type="AlphaFoldDB" id="A0AAE3VK11"/>
<reference evidence="2" key="1">
    <citation type="submission" date="2023-07" db="EMBL/GenBank/DDBJ databases">
        <title>Genomic Encyclopedia of Type Strains, Phase IV (KMG-IV): sequencing the most valuable type-strain genomes for metagenomic binning, comparative biology and taxonomic classification.</title>
        <authorList>
            <person name="Goeker M."/>
        </authorList>
    </citation>
    <scope>NUCLEOTIDE SEQUENCE</scope>
    <source>
        <strain evidence="2">DSM 24202</strain>
    </source>
</reference>
<comment type="caution">
    <text evidence="2">The sequence shown here is derived from an EMBL/GenBank/DDBJ whole genome shotgun (WGS) entry which is preliminary data.</text>
</comment>
<evidence type="ECO:0000313" key="2">
    <source>
        <dbReference type="EMBL" id="MDQ0291840.1"/>
    </source>
</evidence>
<gene>
    <name evidence="2" type="ORF">J3R75_003947</name>
</gene>
<protein>
    <submittedName>
        <fullName evidence="2">Uncharacterized protein</fullName>
    </submittedName>
</protein>
<dbReference type="EMBL" id="JAUSVL010000001">
    <property type="protein sequence ID" value="MDQ0291840.1"/>
    <property type="molecule type" value="Genomic_DNA"/>
</dbReference>
<name>A0AAE3VK11_9BACT</name>
<organism evidence="2 3">
    <name type="scientific">Oligosphaera ethanolica</name>
    <dbReference type="NCBI Taxonomy" id="760260"/>
    <lineage>
        <taxon>Bacteria</taxon>
        <taxon>Pseudomonadati</taxon>
        <taxon>Lentisphaerota</taxon>
        <taxon>Oligosphaeria</taxon>
        <taxon>Oligosphaerales</taxon>
        <taxon>Oligosphaeraceae</taxon>
        <taxon>Oligosphaera</taxon>
    </lineage>
</organism>
<keyword evidence="3" id="KW-1185">Reference proteome</keyword>
<evidence type="ECO:0000313" key="3">
    <source>
        <dbReference type="Proteomes" id="UP001238163"/>
    </source>
</evidence>
<proteinExistence type="predicted"/>